<dbReference type="SUPFAM" id="SSF56645">
    <property type="entry name" value="Acyl-CoA dehydrogenase NM domain-like"/>
    <property type="match status" value="1"/>
</dbReference>
<evidence type="ECO:0000256" key="9">
    <source>
        <dbReference type="ARBA" id="ARBA00042660"/>
    </source>
</evidence>
<keyword evidence="4 10" id="KW-0285">Flavoprotein</keyword>
<dbReference type="GO" id="GO:0005737">
    <property type="term" value="C:cytoplasm"/>
    <property type="evidence" value="ECO:0007669"/>
    <property type="project" value="TreeGrafter"/>
</dbReference>
<dbReference type="InterPro" id="IPR009100">
    <property type="entry name" value="AcylCoA_DH/oxidase_NM_dom_sf"/>
</dbReference>
<gene>
    <name evidence="13" type="ORF">GA0074695_2760</name>
</gene>
<feature type="domain" description="Acyl-CoA oxidase/dehydrogenase middle" evidence="12">
    <location>
        <begin position="119"/>
        <end position="211"/>
    </location>
</feature>
<dbReference type="SUPFAM" id="SSF47203">
    <property type="entry name" value="Acyl-CoA dehydrogenase C-terminal domain-like"/>
    <property type="match status" value="1"/>
</dbReference>
<dbReference type="PANTHER" id="PTHR48083">
    <property type="entry name" value="MEDIUM-CHAIN SPECIFIC ACYL-COA DEHYDROGENASE, MITOCHONDRIAL-RELATED"/>
    <property type="match status" value="1"/>
</dbReference>
<keyword evidence="6 10" id="KW-0560">Oxidoreductase</keyword>
<evidence type="ECO:0000259" key="12">
    <source>
        <dbReference type="Pfam" id="PF02770"/>
    </source>
</evidence>
<dbReference type="AlphaFoldDB" id="A0A1C4WVA8"/>
<evidence type="ECO:0000256" key="1">
    <source>
        <dbReference type="ARBA" id="ARBA00001974"/>
    </source>
</evidence>
<dbReference type="InterPro" id="IPR006091">
    <property type="entry name" value="Acyl-CoA_Oxase/DH_mid-dom"/>
</dbReference>
<accession>A0A1C4WVA8</accession>
<keyword evidence="14" id="KW-1185">Reference proteome</keyword>
<dbReference type="CDD" id="cd00567">
    <property type="entry name" value="ACAD"/>
    <property type="match status" value="1"/>
</dbReference>
<evidence type="ECO:0000256" key="7">
    <source>
        <dbReference type="ARBA" id="ARBA00037085"/>
    </source>
</evidence>
<dbReference type="GO" id="GO:0050660">
    <property type="term" value="F:flavin adenine dinucleotide binding"/>
    <property type="evidence" value="ECO:0007669"/>
    <property type="project" value="InterPro"/>
</dbReference>
<comment type="pathway">
    <text evidence="2">Siderophore biosynthesis; mycobactin biosynthesis.</text>
</comment>
<dbReference type="Gene3D" id="1.10.540.10">
    <property type="entry name" value="Acyl-CoA dehydrogenase/oxidase, N-terminal domain"/>
    <property type="match status" value="1"/>
</dbReference>
<reference evidence="14" key="1">
    <citation type="submission" date="2016-06" db="EMBL/GenBank/DDBJ databases">
        <authorList>
            <person name="Varghese N."/>
            <person name="Submissions Spin"/>
        </authorList>
    </citation>
    <scope>NUCLEOTIDE SEQUENCE [LARGE SCALE GENOMIC DNA]</scope>
    <source>
        <strain evidence="14">DSM 43909</strain>
    </source>
</reference>
<comment type="cofactor">
    <cofactor evidence="1 10">
        <name>FAD</name>
        <dbReference type="ChEBI" id="CHEBI:57692"/>
    </cofactor>
</comment>
<keyword evidence="5 10" id="KW-0274">FAD</keyword>
<dbReference type="InterPro" id="IPR050741">
    <property type="entry name" value="Acyl-CoA_dehydrogenase"/>
</dbReference>
<evidence type="ECO:0000256" key="6">
    <source>
        <dbReference type="ARBA" id="ARBA00023002"/>
    </source>
</evidence>
<evidence type="ECO:0000313" key="13">
    <source>
        <dbReference type="EMBL" id="SCE99811.1"/>
    </source>
</evidence>
<dbReference type="Pfam" id="PF02770">
    <property type="entry name" value="Acyl-CoA_dh_M"/>
    <property type="match status" value="1"/>
</dbReference>
<dbReference type="GO" id="GO:0033539">
    <property type="term" value="P:fatty acid beta-oxidation using acyl-CoA dehydrogenase"/>
    <property type="evidence" value="ECO:0007669"/>
    <property type="project" value="TreeGrafter"/>
</dbReference>
<proteinExistence type="inferred from homology"/>
<dbReference type="RefSeq" id="WP_089006603.1">
    <property type="nucleotide sequence ID" value="NZ_LT607411.1"/>
</dbReference>
<dbReference type="EMBL" id="LT607411">
    <property type="protein sequence ID" value="SCE99811.1"/>
    <property type="molecule type" value="Genomic_DNA"/>
</dbReference>
<evidence type="ECO:0000256" key="4">
    <source>
        <dbReference type="ARBA" id="ARBA00022630"/>
    </source>
</evidence>
<dbReference type="InterPro" id="IPR037069">
    <property type="entry name" value="AcylCoA_DH/ox_N_sf"/>
</dbReference>
<name>A0A1C4WVA8_MICVI</name>
<dbReference type="InterPro" id="IPR036250">
    <property type="entry name" value="AcylCo_DH-like_C"/>
</dbReference>
<feature type="domain" description="Acyl-CoA dehydrogenase/oxidase C-terminal" evidence="11">
    <location>
        <begin position="224"/>
        <end position="372"/>
    </location>
</feature>
<dbReference type="OrthoDB" id="4501619at2"/>
<evidence type="ECO:0000256" key="5">
    <source>
        <dbReference type="ARBA" id="ARBA00022827"/>
    </source>
</evidence>
<evidence type="ECO:0000256" key="3">
    <source>
        <dbReference type="ARBA" id="ARBA00009347"/>
    </source>
</evidence>
<dbReference type="InterPro" id="IPR046373">
    <property type="entry name" value="Acyl-CoA_Oxase/DH_mid-dom_sf"/>
</dbReference>
<dbReference type="GO" id="GO:0003995">
    <property type="term" value="F:acyl-CoA dehydrogenase activity"/>
    <property type="evidence" value="ECO:0007669"/>
    <property type="project" value="TreeGrafter"/>
</dbReference>
<protein>
    <recommendedName>
        <fullName evidence="8">Acyl-[acyl-carrier-protein] dehydrogenase MbtN</fullName>
    </recommendedName>
    <alternativeName>
        <fullName evidence="9">Mycobactin synthase protein N</fullName>
    </alternativeName>
</protein>
<sequence length="400" mass="42428">MTTARTVTEVDYRSRVRAAVAGIDAERSRAWESAAHLPASVITDLAAHGVFRERWAPGAIAGLPHLVAMAEELSEVNSGLALAAMGHSEVFIGGLQWLAADAAQHALLEDALDGRAIGCFGATEPQGGSDLSAISSTAMQEADGWRLVGRKRYVSNLGGATHLLALNRVAGSGPRDLALFLVPLRTPGVRIEGFFSTAGLRSCDVGEVAYDVRLGPDALLGAPGMGLAYANRLLQFERLSICAQLLTAGRMAVGLAAAHARRRVIGDGPLMAKQAVRHRLAHAHARLGVARAALRDTVARAVAGEGFAHEVAGLKLVVCDTVEQVTNDCLQVFGARGYTTNFPLEGWWRDVRLARIGGGADEVLTELVASRLVRPDPRFDGDLDRLMTADLPHRDPGAPR</sequence>
<dbReference type="PANTHER" id="PTHR48083:SF20">
    <property type="entry name" value="LONG-CHAIN SPECIFIC ACYL-COA DEHYDROGENASE, MITOCHONDRIAL"/>
    <property type="match status" value="1"/>
</dbReference>
<dbReference type="Pfam" id="PF00441">
    <property type="entry name" value="Acyl-CoA_dh_1"/>
    <property type="match status" value="1"/>
</dbReference>
<dbReference type="Gene3D" id="2.40.110.10">
    <property type="entry name" value="Butyryl-CoA Dehydrogenase, subunit A, domain 2"/>
    <property type="match status" value="1"/>
</dbReference>
<comment type="similarity">
    <text evidence="3 10">Belongs to the acyl-CoA dehydrogenase family.</text>
</comment>
<organism evidence="13 14">
    <name type="scientific">Micromonospora viridifaciens</name>
    <dbReference type="NCBI Taxonomy" id="1881"/>
    <lineage>
        <taxon>Bacteria</taxon>
        <taxon>Bacillati</taxon>
        <taxon>Actinomycetota</taxon>
        <taxon>Actinomycetes</taxon>
        <taxon>Micromonosporales</taxon>
        <taxon>Micromonosporaceae</taxon>
        <taxon>Micromonospora</taxon>
    </lineage>
</organism>
<dbReference type="Proteomes" id="UP000198242">
    <property type="component" value="Chromosome I"/>
</dbReference>
<evidence type="ECO:0000259" key="11">
    <source>
        <dbReference type="Pfam" id="PF00441"/>
    </source>
</evidence>
<evidence type="ECO:0000256" key="10">
    <source>
        <dbReference type="RuleBase" id="RU362125"/>
    </source>
</evidence>
<evidence type="ECO:0000256" key="8">
    <source>
        <dbReference type="ARBA" id="ARBA00040394"/>
    </source>
</evidence>
<comment type="function">
    <text evidence="7">Catalyzes the dehydrogenation at the alpha-beta position of ACP-bound acyl chains. This results in the introduction of a double bond in the lipidic chain, which is further transferred to the epsilon-amino group of lysine residue in the mycobactin core by MbtK.</text>
</comment>
<evidence type="ECO:0000256" key="2">
    <source>
        <dbReference type="ARBA" id="ARBA00005102"/>
    </source>
</evidence>
<evidence type="ECO:0000313" key="14">
    <source>
        <dbReference type="Proteomes" id="UP000198242"/>
    </source>
</evidence>
<dbReference type="Gene3D" id="1.20.140.10">
    <property type="entry name" value="Butyryl-CoA Dehydrogenase, subunit A, domain 3"/>
    <property type="match status" value="1"/>
</dbReference>
<dbReference type="InterPro" id="IPR009075">
    <property type="entry name" value="AcylCo_DH/oxidase_C"/>
</dbReference>